<protein>
    <submittedName>
        <fullName evidence="2">TIR domain-containing protein</fullName>
    </submittedName>
</protein>
<dbReference type="Pfam" id="PF13676">
    <property type="entry name" value="TIR_2"/>
    <property type="match status" value="1"/>
</dbReference>
<organism evidence="2 3">
    <name type="scientific">Sphingomonas changnyeongensis</name>
    <dbReference type="NCBI Taxonomy" id="2698679"/>
    <lineage>
        <taxon>Bacteria</taxon>
        <taxon>Pseudomonadati</taxon>
        <taxon>Pseudomonadota</taxon>
        <taxon>Alphaproteobacteria</taxon>
        <taxon>Sphingomonadales</taxon>
        <taxon>Sphingomonadaceae</taxon>
        <taxon>Sphingomonas</taxon>
    </lineage>
</organism>
<dbReference type="GO" id="GO:0007165">
    <property type="term" value="P:signal transduction"/>
    <property type="evidence" value="ECO:0007669"/>
    <property type="project" value="InterPro"/>
</dbReference>
<dbReference type="InterPro" id="IPR000157">
    <property type="entry name" value="TIR_dom"/>
</dbReference>
<dbReference type="AlphaFoldDB" id="A0A7Z2S8X6"/>
<dbReference type="KEGG" id="schy:GVO57_10490"/>
<reference evidence="2 3" key="1">
    <citation type="submission" date="2020-01" db="EMBL/GenBank/DDBJ databases">
        <title>Sphingomonas sp. C33 whole genome sequece.</title>
        <authorList>
            <person name="Park C."/>
        </authorList>
    </citation>
    <scope>NUCLEOTIDE SEQUENCE [LARGE SCALE GENOMIC DNA]</scope>
    <source>
        <strain evidence="2 3">C33</strain>
    </source>
</reference>
<dbReference type="EMBL" id="CP047895">
    <property type="protein sequence ID" value="QHL91167.1"/>
    <property type="molecule type" value="Genomic_DNA"/>
</dbReference>
<dbReference type="Gene3D" id="3.40.50.10140">
    <property type="entry name" value="Toll/interleukin-1 receptor homology (TIR) domain"/>
    <property type="match status" value="1"/>
</dbReference>
<dbReference type="Proteomes" id="UP000464468">
    <property type="component" value="Chromosome"/>
</dbReference>
<dbReference type="InterPro" id="IPR035897">
    <property type="entry name" value="Toll_tir_struct_dom_sf"/>
</dbReference>
<evidence type="ECO:0000259" key="1">
    <source>
        <dbReference type="SMART" id="SM00255"/>
    </source>
</evidence>
<dbReference type="RefSeq" id="WP_160593097.1">
    <property type="nucleotide sequence ID" value="NZ_CP047895.1"/>
</dbReference>
<proteinExistence type="predicted"/>
<evidence type="ECO:0000313" key="2">
    <source>
        <dbReference type="EMBL" id="QHL91167.1"/>
    </source>
</evidence>
<name>A0A7Z2S8X6_9SPHN</name>
<gene>
    <name evidence="2" type="ORF">GVO57_10490</name>
</gene>
<dbReference type="SUPFAM" id="SSF52200">
    <property type="entry name" value="Toll/Interleukin receptor TIR domain"/>
    <property type="match status" value="1"/>
</dbReference>
<dbReference type="SMART" id="SM00255">
    <property type="entry name" value="TIR"/>
    <property type="match status" value="1"/>
</dbReference>
<sequence length="272" mass="29660">MPHKIFLSHNHNDKPLVEAVAIKLASIFGQDQVFYDSWSIKPGDGIIDQMNKGLEAPEFVFFFVSKNSLASGMVKLEWQNALYSASKGRTRIVPVRIDGSEMPAVLKQTLFIDMHTVGLDAAIAQIVSVTQGNASFTPQHLGFSNLSYAKSNGADGSVEITVKASHLMEPNPHFALVVGNPEEELQWEMVNGQPFMGGFNKDAFTLSSGGTAGCISFRPLGGALTPAHPLRFRVKPRGKAPVQFFGLHHQKGETEWVPVPVDTRGFVSIKIS</sequence>
<evidence type="ECO:0000313" key="3">
    <source>
        <dbReference type="Proteomes" id="UP000464468"/>
    </source>
</evidence>
<accession>A0A7Z2S8X6</accession>
<keyword evidence="3" id="KW-1185">Reference proteome</keyword>
<feature type="domain" description="TIR" evidence="1">
    <location>
        <begin position="2"/>
        <end position="153"/>
    </location>
</feature>